<dbReference type="InterPro" id="IPR024077">
    <property type="entry name" value="Neurolysin/TOP_dom2"/>
</dbReference>
<feature type="domain" description="Peptidase M3A/M3B catalytic" evidence="8">
    <location>
        <begin position="277"/>
        <end position="766"/>
    </location>
</feature>
<dbReference type="GeneID" id="92367477"/>
<reference evidence="9 10" key="1">
    <citation type="submission" date="2016-10" db="EMBL/GenBank/DDBJ databases">
        <title>Reductive evolution of mitochondrial metabolism and differential evolution of invasion-related proteins in Cryptosporidium.</title>
        <authorList>
            <person name="Liu S."/>
            <person name="Roellig D.M."/>
            <person name="Guo Y."/>
            <person name="Li N."/>
            <person name="Frace M.A."/>
            <person name="Tang K."/>
            <person name="Zhang L."/>
            <person name="Feng Y."/>
            <person name="Xiao L."/>
        </authorList>
    </citation>
    <scope>NUCLEOTIDE SEQUENCE [LARGE SCALE GENOMIC DNA]</scope>
    <source>
        <strain evidence="9">30847</strain>
    </source>
</reference>
<dbReference type="PANTHER" id="PTHR11804">
    <property type="entry name" value="PROTEASE M3 THIMET OLIGOPEPTIDASE-RELATED"/>
    <property type="match status" value="1"/>
</dbReference>
<dbReference type="Pfam" id="PF01432">
    <property type="entry name" value="Peptidase_M3"/>
    <property type="match status" value="1"/>
</dbReference>
<dbReference type="GO" id="GO:0004222">
    <property type="term" value="F:metalloendopeptidase activity"/>
    <property type="evidence" value="ECO:0007669"/>
    <property type="project" value="InterPro"/>
</dbReference>
<dbReference type="RefSeq" id="XP_067066770.1">
    <property type="nucleotide sequence ID" value="XM_067213519.1"/>
</dbReference>
<comment type="caution">
    <text evidence="9">The sequence shown here is derived from an EMBL/GenBank/DDBJ whole genome shotgun (WGS) entry which is preliminary data.</text>
</comment>
<dbReference type="Gene3D" id="1.10.1370.10">
    <property type="entry name" value="Neurolysin, domain 3"/>
    <property type="match status" value="2"/>
</dbReference>
<evidence type="ECO:0000313" key="10">
    <source>
        <dbReference type="Proteomes" id="UP000186804"/>
    </source>
</evidence>
<dbReference type="GO" id="GO:0046872">
    <property type="term" value="F:metal ion binding"/>
    <property type="evidence" value="ECO:0007669"/>
    <property type="project" value="UniProtKB-UniRule"/>
</dbReference>
<sequence length="785" mass="91014">MGGTNNSLKELSSSTNRIETAVLRTVGGISKINGDQMIRITADTISKCKHMLLDCIGKSTNQLVNILDNVSNELCCIGDAAELIRTVSSDTNNRRKADICVKSIRHFMDSVNSNSKLYEILTSAKSSDCKSEEERKVLDNMIDSMKVHGVHLKDDEKQKYLMLLQQDTFLSYSLTKIKDEILLENNITYKSIPIKRYELEAIGINIRESNEYFTEKIGSWGLDENDWINIIAGTSLFNKVLERLPDEKKRKEMYLIKEEINNSVGSCLLPSNDGLRTSQECLLLLLNIRQQIAKYSGFSSWLYLVQRGVIKSPKDVYSFLMNTFERIKPNLYDELSILYNIKIEDYYKGEKYAITREIQPWDLNYLKYKYSMQILREIKCDEDDASLFFQVLNPSLILLLDYMNWILIKFFNVQLNLVNPHNFGNLWDDKVLMFTISRCNSPTNQEFHKWEKYSFLTSNISNSTNVLNSSSIIGELYLDLWERKDKPDIFAQFTLRGSKHHDSNEFISKIGNFSTYNQIPAVCLVSNFPFPSSNLKGSNIEWLASTKIPLVSSIPLFHEFGHVIHSLLSKTNYQHLSGTRGPTDYVEFHSHFMENFVRSPKYFIEYLNITCKSFRKVPNNKYLEKFVNQLPNLELIELIRTALIDQHFYSFFLEEELNINKTQHYHRIISSICNLISKELYIDCGNIGSLFNIIRVPPLITLDHLIHYGGTYYCYPYCKVLSSNIWSQTFERDNLYNKYTLGSNYREHILSRGSIDPSLKPIIKFLNSLEIRDTKIDVLKPHILG</sequence>
<evidence type="ECO:0000259" key="8">
    <source>
        <dbReference type="Pfam" id="PF01432"/>
    </source>
</evidence>
<dbReference type="InterPro" id="IPR001567">
    <property type="entry name" value="Pept_M3A_M3B_dom"/>
</dbReference>
<evidence type="ECO:0000256" key="3">
    <source>
        <dbReference type="ARBA" id="ARBA00022723"/>
    </source>
</evidence>
<dbReference type="Proteomes" id="UP000186804">
    <property type="component" value="Unassembled WGS sequence"/>
</dbReference>
<dbReference type="PANTHER" id="PTHR11804:SF79">
    <property type="entry name" value="MITOCHONDRIAL INTERMEDIATE PEPTIDASE"/>
    <property type="match status" value="1"/>
</dbReference>
<dbReference type="VEuPathDB" id="CryptoDB:cand_032930"/>
<dbReference type="InterPro" id="IPR045090">
    <property type="entry name" value="Pept_M3A_M3B"/>
</dbReference>
<evidence type="ECO:0000256" key="5">
    <source>
        <dbReference type="ARBA" id="ARBA00022833"/>
    </source>
</evidence>
<protein>
    <submittedName>
        <fullName evidence="9">Peptidase family M3</fullName>
    </submittedName>
</protein>
<dbReference type="GO" id="GO:0006508">
    <property type="term" value="P:proteolysis"/>
    <property type="evidence" value="ECO:0007669"/>
    <property type="project" value="UniProtKB-KW"/>
</dbReference>
<evidence type="ECO:0000256" key="6">
    <source>
        <dbReference type="ARBA" id="ARBA00023049"/>
    </source>
</evidence>
<name>A0A1J4MEZ1_9CRYT</name>
<comment type="cofactor">
    <cofactor evidence="7">
        <name>Zn(2+)</name>
        <dbReference type="ChEBI" id="CHEBI:29105"/>
    </cofactor>
    <text evidence="7">Binds 1 zinc ion.</text>
</comment>
<gene>
    <name evidence="9" type="ORF">cand_032930</name>
</gene>
<accession>A0A1J4MEZ1</accession>
<evidence type="ECO:0000313" key="9">
    <source>
        <dbReference type="EMBL" id="OII71580.1"/>
    </source>
</evidence>
<comment type="similarity">
    <text evidence="1 7">Belongs to the peptidase M3 family.</text>
</comment>
<dbReference type="OrthoDB" id="331867at2759"/>
<keyword evidence="3 7" id="KW-0479">Metal-binding</keyword>
<evidence type="ECO:0000256" key="2">
    <source>
        <dbReference type="ARBA" id="ARBA00022670"/>
    </source>
</evidence>
<dbReference type="EMBL" id="LRBS01000121">
    <property type="protein sequence ID" value="OII71580.1"/>
    <property type="molecule type" value="Genomic_DNA"/>
</dbReference>
<dbReference type="SUPFAM" id="SSF55486">
    <property type="entry name" value="Metalloproteases ('zincins'), catalytic domain"/>
    <property type="match status" value="1"/>
</dbReference>
<dbReference type="Gene3D" id="3.40.390.10">
    <property type="entry name" value="Collagenase (Catalytic Domain)"/>
    <property type="match status" value="1"/>
</dbReference>
<keyword evidence="2 7" id="KW-0645">Protease</keyword>
<dbReference type="GO" id="GO:0005739">
    <property type="term" value="C:mitochondrion"/>
    <property type="evidence" value="ECO:0007669"/>
    <property type="project" value="TreeGrafter"/>
</dbReference>
<evidence type="ECO:0000256" key="7">
    <source>
        <dbReference type="RuleBase" id="RU003435"/>
    </source>
</evidence>
<evidence type="ECO:0000256" key="4">
    <source>
        <dbReference type="ARBA" id="ARBA00022801"/>
    </source>
</evidence>
<dbReference type="AlphaFoldDB" id="A0A1J4MEZ1"/>
<dbReference type="InterPro" id="IPR024079">
    <property type="entry name" value="MetalloPept_cat_dom_sf"/>
</dbReference>
<dbReference type="GO" id="GO:0006518">
    <property type="term" value="P:peptide metabolic process"/>
    <property type="evidence" value="ECO:0007669"/>
    <property type="project" value="TreeGrafter"/>
</dbReference>
<keyword evidence="4 7" id="KW-0378">Hydrolase</keyword>
<evidence type="ECO:0000256" key="1">
    <source>
        <dbReference type="ARBA" id="ARBA00006040"/>
    </source>
</evidence>
<keyword evidence="10" id="KW-1185">Reference proteome</keyword>
<keyword evidence="5 7" id="KW-0862">Zinc</keyword>
<organism evidence="9 10">
    <name type="scientific">Cryptosporidium andersoni</name>
    <dbReference type="NCBI Taxonomy" id="117008"/>
    <lineage>
        <taxon>Eukaryota</taxon>
        <taxon>Sar</taxon>
        <taxon>Alveolata</taxon>
        <taxon>Apicomplexa</taxon>
        <taxon>Conoidasida</taxon>
        <taxon>Coccidia</taxon>
        <taxon>Eucoccidiorida</taxon>
        <taxon>Eimeriorina</taxon>
        <taxon>Cryptosporidiidae</taxon>
        <taxon>Cryptosporidium</taxon>
    </lineage>
</organism>
<keyword evidence="6 7" id="KW-0482">Metalloprotease</keyword>
<proteinExistence type="inferred from homology"/>